<dbReference type="STRING" id="1419482.SAMN05444266_1111"/>
<dbReference type="InterPro" id="IPR008969">
    <property type="entry name" value="CarboxyPept-like_regulatory"/>
</dbReference>
<dbReference type="AlphaFoldDB" id="A0A1M7LIZ4"/>
<keyword evidence="2" id="KW-0121">Carboxypeptidase</keyword>
<dbReference type="Pfam" id="PF14905">
    <property type="entry name" value="OMP_b-brl_3"/>
    <property type="match status" value="1"/>
</dbReference>
<sequence>MSTAAQQPPPLAIRQVSGVVRDSSGAVDVPQASVLLITLTDTLLVLTNEDGIFVFESVTSAEFTIVVQHLGYRPFMQRYMMNDTKARITLAPILLHAQLQTLAGVTIKGKVGPQLLGDTVQFWADDYIVRDYARLEELIRKLEGVNVDREGNVQFMGQMVKKAMFNGIRYFGGDVKQLLKELPANIVERIQIIDDYGDQANAAGIKSGEATKTINIVSKKDKSVANLYEIAASSNFDTRYNGQGYIKKIDGFNQLEVQAGAARSPAGVLTGAPVGTISKMNAMLAPAGGQPGVSDGYHQNAFGILTYKNKWKDFLTYELYYNLQRKDQLEIKDLLQQEYFSTGGLLTSSNTDISQQQTKHDLKGVFNTKLSDHSQLNTTIGFRHANESLSSSSNARQDGLLHNSSSLLGLQTATAPALDIDLLYIRKFARSKSILTADFHLLNEKEQQRKTDDGTVTSWHDPLPEQDSTYRVQLEERSSPENYLSTLTYTLPFNTRTSLQLRSDLQVRRVMYDQQFYNLLATQQRIDSLSSRFLYRTVEHPLLATVKRAIGQKSNLTAGLRLQQSWINSAVYTARLFPDILYEYANGMRTQWSFRYNGNTVLPRLAEVMPIPDVSNPLNTVTGNPGLRPAVVDQFQARFARFMMRPEIFMSVTALYARTSNKVTPDITFSVNGNTMRRTTGFANVDGETKMMVYYNLTKTISYHSLSLKLDGQLLRNRMIYLTDHVADHTITMMNLNTFTATLTPWQWLDFNFASGLEWNRGNRFAALNSTRARFNIYGTAYLTPEWLVGFDISKKLEHSSDNALNRSPLVVGLNMEKRIFRQKNGVISVVVMDLLRQDNAVARQLLMNGYRDIPSSHNSRYFLLQFSWSPQRWTGGRNAGKVRRNDGSFVN</sequence>
<evidence type="ECO:0000313" key="3">
    <source>
        <dbReference type="Proteomes" id="UP000184420"/>
    </source>
</evidence>
<gene>
    <name evidence="2" type="ORF">SAMN05444266_1111</name>
</gene>
<protein>
    <submittedName>
        <fullName evidence="2">Carboxypeptidase regulatory-like domain-containing protein</fullName>
    </submittedName>
</protein>
<dbReference type="Proteomes" id="UP000184420">
    <property type="component" value="Unassembled WGS sequence"/>
</dbReference>
<organism evidence="2 3">
    <name type="scientific">Chitinophaga jiangningensis</name>
    <dbReference type="NCBI Taxonomy" id="1419482"/>
    <lineage>
        <taxon>Bacteria</taxon>
        <taxon>Pseudomonadati</taxon>
        <taxon>Bacteroidota</taxon>
        <taxon>Chitinophagia</taxon>
        <taxon>Chitinophagales</taxon>
        <taxon>Chitinophagaceae</taxon>
        <taxon>Chitinophaga</taxon>
    </lineage>
</organism>
<dbReference type="EMBL" id="FRBL01000011">
    <property type="protein sequence ID" value="SHM78101.1"/>
    <property type="molecule type" value="Genomic_DNA"/>
</dbReference>
<proteinExistence type="predicted"/>
<evidence type="ECO:0000259" key="1">
    <source>
        <dbReference type="Pfam" id="PF14905"/>
    </source>
</evidence>
<dbReference type="GO" id="GO:0004180">
    <property type="term" value="F:carboxypeptidase activity"/>
    <property type="evidence" value="ECO:0007669"/>
    <property type="project" value="UniProtKB-KW"/>
</dbReference>
<evidence type="ECO:0000313" key="2">
    <source>
        <dbReference type="EMBL" id="SHM78101.1"/>
    </source>
</evidence>
<keyword evidence="2" id="KW-0645">Protease</keyword>
<dbReference type="InterPro" id="IPR041700">
    <property type="entry name" value="OMP_b-brl_3"/>
</dbReference>
<keyword evidence="2" id="KW-0378">Hydrolase</keyword>
<reference evidence="2 3" key="1">
    <citation type="submission" date="2016-11" db="EMBL/GenBank/DDBJ databases">
        <authorList>
            <person name="Jaros S."/>
            <person name="Januszkiewicz K."/>
            <person name="Wedrychowicz H."/>
        </authorList>
    </citation>
    <scope>NUCLEOTIDE SEQUENCE [LARGE SCALE GENOMIC DNA]</scope>
    <source>
        <strain evidence="2 3">DSM 27406</strain>
    </source>
</reference>
<keyword evidence="3" id="KW-1185">Reference proteome</keyword>
<name>A0A1M7LIZ4_9BACT</name>
<feature type="domain" description="Outer membrane protein beta-barrel" evidence="1">
    <location>
        <begin position="426"/>
        <end position="869"/>
    </location>
</feature>
<dbReference type="SUPFAM" id="SSF56935">
    <property type="entry name" value="Porins"/>
    <property type="match status" value="1"/>
</dbReference>
<accession>A0A1M7LIZ4</accession>
<dbReference type="SUPFAM" id="SSF49464">
    <property type="entry name" value="Carboxypeptidase regulatory domain-like"/>
    <property type="match status" value="1"/>
</dbReference>